<accession>A0ABT7SMK7</accession>
<comment type="caution">
    <text evidence="3">The sequence shown here is derived from an EMBL/GenBank/DDBJ whole genome shotgun (WGS) entry which is preliminary data.</text>
</comment>
<feature type="region of interest" description="Disordered" evidence="1">
    <location>
        <begin position="1"/>
        <end position="45"/>
    </location>
</feature>
<evidence type="ECO:0000256" key="1">
    <source>
        <dbReference type="SAM" id="MobiDB-lite"/>
    </source>
</evidence>
<keyword evidence="4" id="KW-1185">Reference proteome</keyword>
<evidence type="ECO:0000313" key="3">
    <source>
        <dbReference type="EMBL" id="MDM7857406.1"/>
    </source>
</evidence>
<evidence type="ECO:0000313" key="4">
    <source>
        <dbReference type="Proteomes" id="UP001241056"/>
    </source>
</evidence>
<feature type="compositionally biased region" description="Polar residues" evidence="1">
    <location>
        <begin position="1"/>
        <end position="19"/>
    </location>
</feature>
<gene>
    <name evidence="3" type="ORF">QEZ41_03815</name>
</gene>
<dbReference type="Gene3D" id="1.10.132.90">
    <property type="match status" value="1"/>
</dbReference>
<sequence>MVSPISNNPLSDTGKSASKANPKVKPQETVPEEAQKAAAASPQSQRTQLGAQILQASLDVSISAGNDGMALLYRTAIEHINEQLAPELGPNALQGAMQQDNSAEATAERILSQSTAFFDAYARQHPNEEPEEVVRNFVNLIRGGFEQGYNEAANILSGLGVMGEGSNIAAEIGKTFELVQKGYDEFLQTKLEALQAEKEGENAAE</sequence>
<dbReference type="Pfam" id="PF18433">
    <property type="entry name" value="DUF5610"/>
    <property type="match status" value="1"/>
</dbReference>
<dbReference type="RefSeq" id="WP_289410061.1">
    <property type="nucleotide sequence ID" value="NZ_JAUCDY010000003.1"/>
</dbReference>
<proteinExistence type="predicted"/>
<dbReference type="Proteomes" id="UP001241056">
    <property type="component" value="Unassembled WGS sequence"/>
</dbReference>
<protein>
    <submittedName>
        <fullName evidence="3">DUF5610 domain-containing protein</fullName>
    </submittedName>
</protein>
<evidence type="ECO:0000259" key="2">
    <source>
        <dbReference type="Pfam" id="PF18433"/>
    </source>
</evidence>
<feature type="domain" description="DUF5610" evidence="2">
    <location>
        <begin position="66"/>
        <end position="186"/>
    </location>
</feature>
<dbReference type="EMBL" id="JAUCDY010000003">
    <property type="protein sequence ID" value="MDM7857406.1"/>
    <property type="molecule type" value="Genomic_DNA"/>
</dbReference>
<reference evidence="3 4" key="1">
    <citation type="submission" date="2023-06" db="EMBL/GenBank/DDBJ databases">
        <title>Thiopseudomonas sp. CY1220 draft genome sequence.</title>
        <authorList>
            <person name="Zhao G."/>
            <person name="An M."/>
        </authorList>
    </citation>
    <scope>NUCLEOTIDE SEQUENCE [LARGE SCALE GENOMIC DNA]</scope>
    <source>
        <strain evidence="3 4">CY1220</strain>
    </source>
</reference>
<dbReference type="InterPro" id="IPR041651">
    <property type="entry name" value="DUF5610"/>
</dbReference>
<name>A0ABT7SMK7_9GAMM</name>
<organism evidence="3 4">
    <name type="scientific">Thiopseudomonas acetoxidans</name>
    <dbReference type="NCBI Taxonomy" id="3041622"/>
    <lineage>
        <taxon>Bacteria</taxon>
        <taxon>Pseudomonadati</taxon>
        <taxon>Pseudomonadota</taxon>
        <taxon>Gammaproteobacteria</taxon>
        <taxon>Pseudomonadales</taxon>
        <taxon>Pseudomonadaceae</taxon>
        <taxon>Thiopseudomonas</taxon>
    </lineage>
</organism>